<dbReference type="GeneID" id="29794561"/>
<comment type="caution">
    <text evidence="3">The sequence shown here is derived from an EMBL/GenBank/DDBJ whole genome shotgun (WGS) entry which is preliminary data.</text>
</comment>
<feature type="domain" description="DUF4145" evidence="1">
    <location>
        <begin position="96"/>
        <end position="177"/>
    </location>
</feature>
<dbReference type="Proteomes" id="UP000283601">
    <property type="component" value="Unassembled WGS sequence"/>
</dbReference>
<sequence>MKCPHCQVEVNVDFSEKYIGKYGNIFYSLFYMRCPNSECDKPIVLLGQANNANQYHDGTISIKEQHSCNFKQLFPVGSGRMPAAPEVESKFAEDYNEACLVLPFSPKASAALSRRCLQNIIRLKEGIKERNLKTEIDKLIATNKLPSYISDNLEIIRGFGNIAAHGMEDQASGEILDVEPNEAEFLLDVLELLFDLYFVQAAKAAKMKAALNQKLTSAGQKPIP</sequence>
<dbReference type="RefSeq" id="WP_005837048.1">
    <property type="nucleotide sequence ID" value="NZ_CALNHV010000002.1"/>
</dbReference>
<gene>
    <name evidence="3" type="ORF">DW758_01660</name>
    <name evidence="2" type="ORF">GAP55_21225</name>
</gene>
<organism evidence="3 4">
    <name type="scientific">Bacteroides uniformis</name>
    <dbReference type="NCBI Taxonomy" id="820"/>
    <lineage>
        <taxon>Bacteria</taxon>
        <taxon>Pseudomonadati</taxon>
        <taxon>Bacteroidota</taxon>
        <taxon>Bacteroidia</taxon>
        <taxon>Bacteroidales</taxon>
        <taxon>Bacteroidaceae</taxon>
        <taxon>Bacteroides</taxon>
    </lineage>
</organism>
<dbReference type="Proteomes" id="UP000466952">
    <property type="component" value="Unassembled WGS sequence"/>
</dbReference>
<reference evidence="2 5" key="2">
    <citation type="journal article" date="2019" name="Nat. Med.">
        <title>A library of human gut bacterial isolates paired with longitudinal multiomics data enables mechanistic microbiome research.</title>
        <authorList>
            <person name="Poyet M."/>
            <person name="Groussin M."/>
            <person name="Gibbons S.M."/>
            <person name="Avila-Pacheco J."/>
            <person name="Jiang X."/>
            <person name="Kearney S.M."/>
            <person name="Perrotta A.R."/>
            <person name="Berdy B."/>
            <person name="Zhao S."/>
            <person name="Lieberman T.D."/>
            <person name="Swanson P.K."/>
            <person name="Smith M."/>
            <person name="Roesemann S."/>
            <person name="Alexander J.E."/>
            <person name="Rich S.A."/>
            <person name="Livny J."/>
            <person name="Vlamakis H."/>
            <person name="Clish C."/>
            <person name="Bullock K."/>
            <person name="Deik A."/>
            <person name="Scott J."/>
            <person name="Pierce K.A."/>
            <person name="Xavier R.J."/>
            <person name="Alm E.J."/>
        </authorList>
    </citation>
    <scope>NUCLEOTIDE SEQUENCE [LARGE SCALE GENOMIC DNA]</scope>
    <source>
        <strain evidence="2 5">BIOML-A11</strain>
    </source>
</reference>
<dbReference type="InterPro" id="IPR025285">
    <property type="entry name" value="DUF4145"/>
</dbReference>
<evidence type="ECO:0000313" key="5">
    <source>
        <dbReference type="Proteomes" id="UP000466952"/>
    </source>
</evidence>
<evidence type="ECO:0000259" key="1">
    <source>
        <dbReference type="Pfam" id="PF13643"/>
    </source>
</evidence>
<reference evidence="3 4" key="1">
    <citation type="submission" date="2018-08" db="EMBL/GenBank/DDBJ databases">
        <title>A genome reference for cultivated species of the human gut microbiota.</title>
        <authorList>
            <person name="Zou Y."/>
            <person name="Xue W."/>
            <person name="Luo G."/>
        </authorList>
    </citation>
    <scope>NUCLEOTIDE SEQUENCE [LARGE SCALE GENOMIC DNA]</scope>
    <source>
        <strain evidence="3 4">AM29-12AC</strain>
    </source>
</reference>
<name>A0A414IPJ9_BACUN</name>
<protein>
    <submittedName>
        <fullName evidence="3">DUF4145 domain-containing protein</fullName>
    </submittedName>
</protein>
<evidence type="ECO:0000313" key="4">
    <source>
        <dbReference type="Proteomes" id="UP000283601"/>
    </source>
</evidence>
<dbReference type="AlphaFoldDB" id="A0A414IPJ9"/>
<evidence type="ECO:0000313" key="2">
    <source>
        <dbReference type="EMBL" id="KAB4208663.1"/>
    </source>
</evidence>
<accession>A0A414IPJ9</accession>
<dbReference type="Pfam" id="PF13643">
    <property type="entry name" value="DUF4145"/>
    <property type="match status" value="1"/>
</dbReference>
<proteinExistence type="predicted"/>
<evidence type="ECO:0000313" key="3">
    <source>
        <dbReference type="EMBL" id="RHE26275.1"/>
    </source>
</evidence>
<dbReference type="EMBL" id="QSJZ01000001">
    <property type="protein sequence ID" value="RHE26275.1"/>
    <property type="molecule type" value="Genomic_DNA"/>
</dbReference>
<dbReference type="EMBL" id="WCTR01000023">
    <property type="protein sequence ID" value="KAB4208663.1"/>
    <property type="molecule type" value="Genomic_DNA"/>
</dbReference>